<evidence type="ECO:0000313" key="5">
    <source>
        <dbReference type="Proteomes" id="UP000199360"/>
    </source>
</evidence>
<proteinExistence type="predicted"/>
<feature type="transmembrane region" description="Helical" evidence="1">
    <location>
        <begin position="113"/>
        <end position="131"/>
    </location>
</feature>
<feature type="region of interest" description="Disordered" evidence="2">
    <location>
        <begin position="263"/>
        <end position="347"/>
    </location>
</feature>
<dbReference type="Pfam" id="PF03707">
    <property type="entry name" value="MHYT"/>
    <property type="match status" value="3"/>
</dbReference>
<gene>
    <name evidence="4" type="ORF">GA0070213_102431</name>
</gene>
<evidence type="ECO:0000256" key="2">
    <source>
        <dbReference type="SAM" id="MobiDB-lite"/>
    </source>
</evidence>
<name>A0A1C5H8T5_9ACTN</name>
<feature type="domain" description="MHYT" evidence="3">
    <location>
        <begin position="12"/>
        <end position="203"/>
    </location>
</feature>
<feature type="transmembrane region" description="Helical" evidence="1">
    <location>
        <begin position="216"/>
        <end position="239"/>
    </location>
</feature>
<keyword evidence="1" id="KW-0812">Transmembrane</keyword>
<dbReference type="PROSITE" id="PS50924">
    <property type="entry name" value="MHYT"/>
    <property type="match status" value="1"/>
</dbReference>
<dbReference type="GO" id="GO:0016020">
    <property type="term" value="C:membrane"/>
    <property type="evidence" value="ECO:0007669"/>
    <property type="project" value="UniProtKB-UniRule"/>
</dbReference>
<dbReference type="AlphaFoldDB" id="A0A1C5H8T5"/>
<dbReference type="EMBL" id="FMDM01000002">
    <property type="protein sequence ID" value="SCG42307.1"/>
    <property type="molecule type" value="Genomic_DNA"/>
</dbReference>
<accession>A0A1C5H8T5</accession>
<evidence type="ECO:0000259" key="3">
    <source>
        <dbReference type="PROSITE" id="PS50924"/>
    </source>
</evidence>
<dbReference type="STRING" id="745366.GA0070213_102431"/>
<feature type="transmembrane region" description="Helical" evidence="1">
    <location>
        <begin position="151"/>
        <end position="169"/>
    </location>
</feature>
<dbReference type="PANTHER" id="PTHR35152">
    <property type="entry name" value="DOMAIN SIGNALLING PROTEIN, PUTATIVE (AFU_ORTHOLOGUE AFUA_5G11310)-RELATED"/>
    <property type="match status" value="1"/>
</dbReference>
<dbReference type="InterPro" id="IPR005330">
    <property type="entry name" value="MHYT_dom"/>
</dbReference>
<evidence type="ECO:0000256" key="1">
    <source>
        <dbReference type="PROSITE-ProRule" id="PRU00244"/>
    </source>
</evidence>
<keyword evidence="5" id="KW-1185">Reference proteome</keyword>
<keyword evidence="1" id="KW-1133">Transmembrane helix</keyword>
<feature type="transmembrane region" description="Helical" evidence="1">
    <location>
        <begin position="176"/>
        <end position="196"/>
    </location>
</feature>
<reference evidence="5" key="1">
    <citation type="submission" date="2016-06" db="EMBL/GenBank/DDBJ databases">
        <authorList>
            <person name="Varghese N."/>
            <person name="Submissions Spin"/>
        </authorList>
    </citation>
    <scope>NUCLEOTIDE SEQUENCE [LARGE SCALE GENOMIC DNA]</scope>
    <source>
        <strain evidence="5">DSM 45647</strain>
    </source>
</reference>
<protein>
    <submittedName>
        <fullName evidence="4">MHYT domain-containing protein, NO-binding membrane sensor</fullName>
    </submittedName>
</protein>
<dbReference type="Proteomes" id="UP000199360">
    <property type="component" value="Unassembled WGS sequence"/>
</dbReference>
<organism evidence="4 5">
    <name type="scientific">Micromonospora humi</name>
    <dbReference type="NCBI Taxonomy" id="745366"/>
    <lineage>
        <taxon>Bacteria</taxon>
        <taxon>Bacillati</taxon>
        <taxon>Actinomycetota</taxon>
        <taxon>Actinomycetes</taxon>
        <taxon>Micromonosporales</taxon>
        <taxon>Micromonosporaceae</taxon>
        <taxon>Micromonospora</taxon>
    </lineage>
</organism>
<feature type="transmembrane region" description="Helical" evidence="1">
    <location>
        <begin position="87"/>
        <end position="106"/>
    </location>
</feature>
<sequence>MVTVGEINHFEYGWITPALSYALSVLGSALGLVCAGRIRTAAGAGQRAWWGLLAAWALGGTAIWAMHFMAMLGFAVSGTRIRYDVPLTAASTVIAMVGVGIGLAIVGTGRLTAVRLLAGGVFTGAGVAAMHYTGMAAMRLDGTLGYDPLRVTLSVVIALVAATVALWLAMTVRRGVAIIASALVMGVAVNGMHFTGMSALSVHLHEGRGATTGTEVSGLLVPIVLAVIFGVVGLVYALLAAPSDDDRAGAAYVAARLDGATPVPEAAPDPVGLRAPRVAPEQPAPDPVGLRAPRVAPEQPAPDPVGLRAPRVAPEQPAPDPVGLRARSTLAQPGAQFPSRRKSDPRT</sequence>
<feature type="transmembrane region" description="Helical" evidence="1">
    <location>
        <begin position="48"/>
        <end position="75"/>
    </location>
</feature>
<evidence type="ECO:0000313" key="4">
    <source>
        <dbReference type="EMBL" id="SCG42307.1"/>
    </source>
</evidence>
<dbReference type="PANTHER" id="PTHR35152:SF1">
    <property type="entry name" value="DOMAIN SIGNALLING PROTEIN, PUTATIVE (AFU_ORTHOLOGUE AFUA_5G11310)-RELATED"/>
    <property type="match status" value="1"/>
</dbReference>
<feature type="transmembrane region" description="Helical" evidence="1">
    <location>
        <begin position="12"/>
        <end position="36"/>
    </location>
</feature>
<keyword evidence="1" id="KW-0472">Membrane</keyword>